<evidence type="ECO:0000256" key="1">
    <source>
        <dbReference type="ARBA" id="ARBA00001973"/>
    </source>
</evidence>
<gene>
    <name evidence="9" type="ORF">PVAP13_6KG088635</name>
</gene>
<feature type="domain" description="Tyrosinase copper-binding" evidence="8">
    <location>
        <begin position="373"/>
        <end position="384"/>
    </location>
</feature>
<evidence type="ECO:0000256" key="6">
    <source>
        <dbReference type="ARBA" id="ARBA00023008"/>
    </source>
</evidence>
<dbReference type="AlphaFoldDB" id="A0A8T0RAJ4"/>
<dbReference type="GO" id="GO:0004097">
    <property type="term" value="F:catechol oxidase activity"/>
    <property type="evidence" value="ECO:0007669"/>
    <property type="project" value="InterPro"/>
</dbReference>
<dbReference type="PANTHER" id="PTHR11474:SF117">
    <property type="entry name" value="POLYPHENOL OXIDASE CHLOROPLASTIC"/>
    <property type="match status" value="1"/>
</dbReference>
<dbReference type="PROSITE" id="PS00498">
    <property type="entry name" value="TYROSINASE_2"/>
    <property type="match status" value="1"/>
</dbReference>
<dbReference type="InterPro" id="IPR022739">
    <property type="entry name" value="Polyphenol_oxidase_cen"/>
</dbReference>
<dbReference type="SUPFAM" id="SSF48056">
    <property type="entry name" value="Di-copper centre-containing domain"/>
    <property type="match status" value="1"/>
</dbReference>
<sequence>MNGAMASAFGSSTSPLVPAVVAPAASAKSSACPSKKTTTATYPRRTVWCRAAGGRDDDGLLWLPRRDVLTSLGGVAAGLVGYPGLASGAQPEAIITAGSCRKGEEVNENLVKCTDPNSEFPCPPPSPVDFTPESTVKRVRQPAHLLSREYQEKYKEAIAKMKGLPASHPLSFAAQAAIHESYCDGHYRYDPAEKNRPFDVHFSWIFAPWHRMYIYFYEKALGQLIGDDTFALPFWNWDAPAGMVVPPLFRDDSFTNPLYNCNREQSRLDKLVDLDFLNAPHRRPPHPLRRLQRRQQILCGKGARAFLGEKLCSDANGPGSLERMAHTAMHVWVGRSGAPDGKACSADTGGFLGHDGKYHCKNDMGFLGSAGRDPLFYSHHANVDRMWHIWSTKLGGEGFKDPEWLDASFVFYDDVENPRPVRIKFRDVLDTRNLGYTYDVESEKDLRIKPLVPRGKGKDGPLRASPAKALAYPLMLAMGEVMEVAAVVVPAKQPGQQRVLVIQGIEYDPNVANMFDVAIGVPGDQAGKVGPDHSEYAGSFAVVPSSKAGGGTLKGRITLFIDDVLDDVMGDGDTTVDVVLVPRTDEEIKVHLPPTIENQSQN</sequence>
<dbReference type="Pfam" id="PF00264">
    <property type="entry name" value="Tyrosinase"/>
    <property type="match status" value="1"/>
</dbReference>
<keyword evidence="10" id="KW-1185">Reference proteome</keyword>
<evidence type="ECO:0000256" key="3">
    <source>
        <dbReference type="ARBA" id="ARBA00022723"/>
    </source>
</evidence>
<comment type="similarity">
    <text evidence="2">Belongs to the tyrosinase family.</text>
</comment>
<dbReference type="InterPro" id="IPR008922">
    <property type="entry name" value="Di-copper_centre_dom_sf"/>
</dbReference>
<dbReference type="InterPro" id="IPR022740">
    <property type="entry name" value="Polyphenol_oxidase_C"/>
</dbReference>
<evidence type="ECO:0000256" key="7">
    <source>
        <dbReference type="ARBA" id="ARBA00023157"/>
    </source>
</evidence>
<evidence type="ECO:0000313" key="10">
    <source>
        <dbReference type="Proteomes" id="UP000823388"/>
    </source>
</evidence>
<keyword evidence="5" id="KW-0560">Oxidoreductase</keyword>
<dbReference type="InterPro" id="IPR002227">
    <property type="entry name" value="Tyrosinase_Cu-bd"/>
</dbReference>
<evidence type="ECO:0000313" key="9">
    <source>
        <dbReference type="EMBL" id="KAG2582128.1"/>
    </source>
</evidence>
<reference evidence="9" key="1">
    <citation type="submission" date="2020-05" db="EMBL/GenBank/DDBJ databases">
        <title>WGS assembly of Panicum virgatum.</title>
        <authorList>
            <person name="Lovell J.T."/>
            <person name="Jenkins J."/>
            <person name="Shu S."/>
            <person name="Juenger T.E."/>
            <person name="Schmutz J."/>
        </authorList>
    </citation>
    <scope>NUCLEOTIDE SEQUENCE</scope>
    <source>
        <strain evidence="9">AP13</strain>
    </source>
</reference>
<evidence type="ECO:0000259" key="8">
    <source>
        <dbReference type="PROSITE" id="PS00498"/>
    </source>
</evidence>
<organism evidence="9 10">
    <name type="scientific">Panicum virgatum</name>
    <name type="common">Blackwell switchgrass</name>
    <dbReference type="NCBI Taxonomy" id="38727"/>
    <lineage>
        <taxon>Eukaryota</taxon>
        <taxon>Viridiplantae</taxon>
        <taxon>Streptophyta</taxon>
        <taxon>Embryophyta</taxon>
        <taxon>Tracheophyta</taxon>
        <taxon>Spermatophyta</taxon>
        <taxon>Magnoliopsida</taxon>
        <taxon>Liliopsida</taxon>
        <taxon>Poales</taxon>
        <taxon>Poaceae</taxon>
        <taxon>PACMAD clade</taxon>
        <taxon>Panicoideae</taxon>
        <taxon>Panicodae</taxon>
        <taxon>Paniceae</taxon>
        <taxon>Panicinae</taxon>
        <taxon>Panicum</taxon>
        <taxon>Panicum sect. Hiantes</taxon>
    </lineage>
</organism>
<dbReference type="Pfam" id="PF12143">
    <property type="entry name" value="PPO1_KFDV"/>
    <property type="match status" value="1"/>
</dbReference>
<accession>A0A8T0RAJ4</accession>
<name>A0A8T0RAJ4_PANVG</name>
<proteinExistence type="inferred from homology"/>
<dbReference type="PRINTS" id="PR00092">
    <property type="entry name" value="TYROSINASE"/>
</dbReference>
<evidence type="ECO:0000256" key="2">
    <source>
        <dbReference type="ARBA" id="ARBA00009928"/>
    </source>
</evidence>
<comment type="caution">
    <text evidence="9">The sequence shown here is derived from an EMBL/GenBank/DDBJ whole genome shotgun (WGS) entry which is preliminary data.</text>
</comment>
<dbReference type="InterPro" id="IPR050316">
    <property type="entry name" value="Tyrosinase/Hemocyanin"/>
</dbReference>
<dbReference type="Pfam" id="PF12142">
    <property type="entry name" value="PPO1_DWL"/>
    <property type="match status" value="1"/>
</dbReference>
<dbReference type="Gene3D" id="1.10.1280.10">
    <property type="entry name" value="Di-copper center containing domain from catechol oxidase"/>
    <property type="match status" value="1"/>
</dbReference>
<comment type="cofactor">
    <cofactor evidence="1">
        <name>Cu(2+)</name>
        <dbReference type="ChEBI" id="CHEBI:29036"/>
    </cofactor>
</comment>
<dbReference type="GO" id="GO:0046872">
    <property type="term" value="F:metal ion binding"/>
    <property type="evidence" value="ECO:0007669"/>
    <property type="project" value="UniProtKB-KW"/>
</dbReference>
<protein>
    <recommendedName>
        <fullName evidence="8">Tyrosinase copper-binding domain-containing protein</fullName>
    </recommendedName>
</protein>
<dbReference type="EMBL" id="CM029047">
    <property type="protein sequence ID" value="KAG2582128.1"/>
    <property type="molecule type" value="Genomic_DNA"/>
</dbReference>
<keyword evidence="7" id="KW-1015">Disulfide bond</keyword>
<keyword evidence="4" id="KW-0883">Thioether bond</keyword>
<dbReference type="Proteomes" id="UP000823388">
    <property type="component" value="Chromosome 6K"/>
</dbReference>
<evidence type="ECO:0000256" key="5">
    <source>
        <dbReference type="ARBA" id="ARBA00023002"/>
    </source>
</evidence>
<keyword evidence="3" id="KW-0479">Metal-binding</keyword>
<dbReference type="PANTHER" id="PTHR11474">
    <property type="entry name" value="TYROSINASE FAMILY MEMBER"/>
    <property type="match status" value="1"/>
</dbReference>
<keyword evidence="6" id="KW-0186">Copper</keyword>
<evidence type="ECO:0000256" key="4">
    <source>
        <dbReference type="ARBA" id="ARBA00022784"/>
    </source>
</evidence>